<evidence type="ECO:0000256" key="2">
    <source>
        <dbReference type="ARBA" id="ARBA00004613"/>
    </source>
</evidence>
<feature type="compositionally biased region" description="Low complexity" evidence="10">
    <location>
        <begin position="379"/>
        <end position="394"/>
    </location>
</feature>
<dbReference type="SUPFAM" id="SSF51445">
    <property type="entry name" value="(Trans)glycosidases"/>
    <property type="match status" value="1"/>
</dbReference>
<evidence type="ECO:0000256" key="9">
    <source>
        <dbReference type="RuleBase" id="RU361153"/>
    </source>
</evidence>
<feature type="region of interest" description="Disordered" evidence="10">
    <location>
        <begin position="378"/>
        <end position="430"/>
    </location>
</feature>
<keyword evidence="6" id="KW-0732">Signal</keyword>
<gene>
    <name evidence="13" type="ORF">COHA_002347</name>
</gene>
<keyword evidence="8 9" id="KW-0326">Glycosidase</keyword>
<dbReference type="Pfam" id="PF00150">
    <property type="entry name" value="Cellulase"/>
    <property type="match status" value="1"/>
</dbReference>
<dbReference type="InterPro" id="IPR045053">
    <property type="entry name" value="MAN-like"/>
</dbReference>
<dbReference type="Gene3D" id="3.20.20.80">
    <property type="entry name" value="Glycosidases"/>
    <property type="match status" value="2"/>
</dbReference>
<sequence>MEWNAWRVLDNALSDPSYITRRFQQAQAARLNLMRFFIAGDEGGPVLATVPGQLDDSVARGLDFVLAEAPKYGIKVTPVFLNLWKKNGGVPKFEEWCGTAGLNTKPRPDLDLRPEPVLNETERLQTPYDWLVSSKCRDQVKAYMSSVVNRRNSITGLLFKDDPAIFSRSPRQGSCAPTKSVAPVHPTLHSWNIMNEPRCKYCGPEAVDSWYGEMADHLRSVDPNHLITTGEEGFFAEGDPMAGADPNDGNQWAIRSGQDFRSWRRVPLGTDFGQQWIDAHSQVAAQLGKPLVLEEFGKVAGDGNITSLRDPWFVLVNNAVDASLASGGPLRGSLFWQWDGETGTRGDSAVRSGDTTFGIIQQFSHKMAATAPMPVPGCTPRGNATNGAAAAADPTVPPATPSNSSGTSPGFVTLLPSDASQPAGRKLLRS</sequence>
<evidence type="ECO:0000256" key="4">
    <source>
        <dbReference type="ARBA" id="ARBA00012706"/>
    </source>
</evidence>
<protein>
    <recommendedName>
        <fullName evidence="4">mannan endo-1,4-beta-mannosidase</fullName>
        <ecNumber evidence="4">3.2.1.78</ecNumber>
    </recommendedName>
</protein>
<evidence type="ECO:0000256" key="8">
    <source>
        <dbReference type="ARBA" id="ARBA00023295"/>
    </source>
</evidence>
<evidence type="ECO:0000256" key="7">
    <source>
        <dbReference type="ARBA" id="ARBA00022801"/>
    </source>
</evidence>
<dbReference type="PANTHER" id="PTHR31451">
    <property type="match status" value="1"/>
</dbReference>
<dbReference type="Pfam" id="PF26410">
    <property type="entry name" value="GH5_mannosidase"/>
    <property type="match status" value="1"/>
</dbReference>
<dbReference type="EMBL" id="JADXDR010000033">
    <property type="protein sequence ID" value="KAI7844213.1"/>
    <property type="molecule type" value="Genomic_DNA"/>
</dbReference>
<dbReference type="PANTHER" id="PTHR31451:SF39">
    <property type="entry name" value="MANNAN ENDO-1,4-BETA-MANNOSIDASE 1"/>
    <property type="match status" value="1"/>
</dbReference>
<evidence type="ECO:0000256" key="6">
    <source>
        <dbReference type="ARBA" id="ARBA00022729"/>
    </source>
</evidence>
<keyword evidence="14" id="KW-1185">Reference proteome</keyword>
<evidence type="ECO:0000259" key="11">
    <source>
        <dbReference type="Pfam" id="PF00150"/>
    </source>
</evidence>
<evidence type="ECO:0000256" key="1">
    <source>
        <dbReference type="ARBA" id="ARBA00001678"/>
    </source>
</evidence>
<dbReference type="GO" id="GO:0005576">
    <property type="term" value="C:extracellular region"/>
    <property type="evidence" value="ECO:0007669"/>
    <property type="project" value="UniProtKB-SubCell"/>
</dbReference>
<evidence type="ECO:0000259" key="12">
    <source>
        <dbReference type="Pfam" id="PF26410"/>
    </source>
</evidence>
<comment type="similarity">
    <text evidence="3 9">Belongs to the glycosyl hydrolase 5 (cellulase A) family.</text>
</comment>
<evidence type="ECO:0000256" key="5">
    <source>
        <dbReference type="ARBA" id="ARBA00022525"/>
    </source>
</evidence>
<keyword evidence="5" id="KW-0964">Secreted</keyword>
<comment type="subcellular location">
    <subcellularLocation>
        <location evidence="2">Secreted</location>
    </subcellularLocation>
</comment>
<accession>A0AAD5DXI7</accession>
<feature type="domain" description="Glycoside hydrolase family 5" evidence="12">
    <location>
        <begin position="45"/>
        <end position="167"/>
    </location>
</feature>
<dbReference type="InterPro" id="IPR001547">
    <property type="entry name" value="Glyco_hydro_5"/>
</dbReference>
<evidence type="ECO:0000256" key="10">
    <source>
        <dbReference type="SAM" id="MobiDB-lite"/>
    </source>
</evidence>
<comment type="caution">
    <text evidence="13">The sequence shown here is derived from an EMBL/GenBank/DDBJ whole genome shotgun (WGS) entry which is preliminary data.</text>
</comment>
<keyword evidence="7 9" id="KW-0378">Hydrolase</keyword>
<dbReference type="EC" id="3.2.1.78" evidence="4"/>
<name>A0AAD5DXI7_9CHLO</name>
<dbReference type="Proteomes" id="UP001205105">
    <property type="component" value="Unassembled WGS sequence"/>
</dbReference>
<evidence type="ECO:0000256" key="3">
    <source>
        <dbReference type="ARBA" id="ARBA00005641"/>
    </source>
</evidence>
<evidence type="ECO:0000313" key="13">
    <source>
        <dbReference type="EMBL" id="KAI7844213.1"/>
    </source>
</evidence>
<proteinExistence type="inferred from homology"/>
<organism evidence="13 14">
    <name type="scientific">Chlorella ohadii</name>
    <dbReference type="NCBI Taxonomy" id="2649997"/>
    <lineage>
        <taxon>Eukaryota</taxon>
        <taxon>Viridiplantae</taxon>
        <taxon>Chlorophyta</taxon>
        <taxon>core chlorophytes</taxon>
        <taxon>Trebouxiophyceae</taxon>
        <taxon>Chlorellales</taxon>
        <taxon>Chlorellaceae</taxon>
        <taxon>Chlorella clade</taxon>
        <taxon>Chlorella</taxon>
    </lineage>
</organism>
<dbReference type="InterPro" id="IPR017853">
    <property type="entry name" value="GH"/>
</dbReference>
<dbReference type="GO" id="GO:0016985">
    <property type="term" value="F:mannan endo-1,4-beta-mannosidase activity"/>
    <property type="evidence" value="ECO:0007669"/>
    <property type="project" value="UniProtKB-EC"/>
</dbReference>
<comment type="catalytic activity">
    <reaction evidence="1">
        <text>Random hydrolysis of (1-&gt;4)-beta-D-mannosidic linkages in mannans, galactomannans and glucomannans.</text>
        <dbReference type="EC" id="3.2.1.78"/>
    </reaction>
</comment>
<evidence type="ECO:0000313" key="14">
    <source>
        <dbReference type="Proteomes" id="UP001205105"/>
    </source>
</evidence>
<dbReference type="GO" id="GO:0000272">
    <property type="term" value="P:polysaccharide catabolic process"/>
    <property type="evidence" value="ECO:0007669"/>
    <property type="project" value="InterPro"/>
</dbReference>
<reference evidence="13" key="1">
    <citation type="submission" date="2020-11" db="EMBL/GenBank/DDBJ databases">
        <title>Chlorella ohadii genome sequencing and assembly.</title>
        <authorList>
            <person name="Murik O."/>
            <person name="Treves H."/>
            <person name="Kedem I."/>
            <person name="Shotland Y."/>
            <person name="Kaplan A."/>
        </authorList>
    </citation>
    <scope>NUCLEOTIDE SEQUENCE</scope>
    <source>
        <strain evidence="13">1</strain>
    </source>
</reference>
<feature type="domain" description="Glycoside hydrolase family 5" evidence="11">
    <location>
        <begin position="191"/>
        <end position="313"/>
    </location>
</feature>
<dbReference type="AlphaFoldDB" id="A0AAD5DXI7"/>